<dbReference type="PANTHER" id="PTHR42834:SF1">
    <property type="entry name" value="ENDONUCLEASE_EXONUCLEASE_PHOSPHATASE FAMILY PROTEIN (AFU_ORTHOLOGUE AFUA_3G09210)"/>
    <property type="match status" value="1"/>
</dbReference>
<dbReference type="EMBL" id="BKCG01000001">
    <property type="protein sequence ID" value="GER58834.1"/>
    <property type="molecule type" value="Genomic_DNA"/>
</dbReference>
<gene>
    <name evidence="2" type="ORF">ULMA_09420</name>
</gene>
<feature type="domain" description="Endonuclease/exonuclease/phosphatase" evidence="1">
    <location>
        <begin position="12"/>
        <end position="314"/>
    </location>
</feature>
<dbReference type="OrthoDB" id="9802724at2"/>
<dbReference type="AlphaFoldDB" id="A0A5J4IVF3"/>
<keyword evidence="2" id="KW-0378">Hydrolase</keyword>
<dbReference type="Gene3D" id="3.60.10.10">
    <property type="entry name" value="Endonuclease/exonuclease/phosphatase"/>
    <property type="match status" value="1"/>
</dbReference>
<reference evidence="2 3" key="1">
    <citation type="submission" date="2019-08" db="EMBL/GenBank/DDBJ databases">
        <title>Draft genome sequence of Ulvibacter marinus type strain NBRC 109484.</title>
        <authorList>
            <person name="Kawano K."/>
            <person name="Ushijima N."/>
            <person name="Kihara M."/>
            <person name="Itoh H."/>
        </authorList>
    </citation>
    <scope>NUCLEOTIDE SEQUENCE [LARGE SCALE GENOMIC DNA]</scope>
    <source>
        <strain evidence="2 3">NBRC 109484</strain>
    </source>
</reference>
<evidence type="ECO:0000313" key="3">
    <source>
        <dbReference type="Proteomes" id="UP000326509"/>
    </source>
</evidence>
<keyword evidence="3" id="KW-1185">Reference proteome</keyword>
<organism evidence="2 3">
    <name type="scientific">Patiriisocius marinus</name>
    <dbReference type="NCBI Taxonomy" id="1397112"/>
    <lineage>
        <taxon>Bacteria</taxon>
        <taxon>Pseudomonadati</taxon>
        <taxon>Bacteroidota</taxon>
        <taxon>Flavobacteriia</taxon>
        <taxon>Flavobacteriales</taxon>
        <taxon>Flavobacteriaceae</taxon>
        <taxon>Patiriisocius</taxon>
    </lineage>
</organism>
<evidence type="ECO:0000259" key="1">
    <source>
        <dbReference type="Pfam" id="PF19580"/>
    </source>
</evidence>
<keyword evidence="2" id="KW-0540">Nuclease</keyword>
<evidence type="ECO:0000313" key="2">
    <source>
        <dbReference type="EMBL" id="GER58834.1"/>
    </source>
</evidence>
<dbReference type="Pfam" id="PF19580">
    <property type="entry name" value="Exo_endo_phos_3"/>
    <property type="match status" value="1"/>
</dbReference>
<dbReference type="GO" id="GO:0004519">
    <property type="term" value="F:endonuclease activity"/>
    <property type="evidence" value="ECO:0007669"/>
    <property type="project" value="UniProtKB-KW"/>
</dbReference>
<proteinExistence type="predicted"/>
<dbReference type="RefSeq" id="WP_151672887.1">
    <property type="nucleotide sequence ID" value="NZ_BKCG01000001.1"/>
</dbReference>
<keyword evidence="2" id="KW-0255">Endonuclease</keyword>
<sequence length="324" mass="37217">MPETTASWIKFTIAFYNVENLFDTINDPKTHDDDFTKEGRLRWDKNKFDKKIRNLGAIIKKIGSEQTNQPPIIIGLAEIENASVLEALISSKSLKQYNYGFVHFDSKDERGIDTALLYRKEFLKIESKKAHPVEFIEEDGEKDFTRDILQVSGEIAGQRVNILVNHWPSRRAGAELTEPSRLKVSKINKQIISEIRSKNNDAKIIIMGDFNDDPFSKSIQELVSENLYNPMELLHTRDHGSLTHKGNWNLFDQILVSQNFIQQYGNAFRFDTAEIFNLKSVQVFEGPYKGHPFRTYAGPKYLGGISDHFPVFLTFTIKPLNVDN</sequence>
<name>A0A5J4IVF3_9FLAO</name>
<dbReference type="InterPro" id="IPR005135">
    <property type="entry name" value="Endo/exonuclease/phosphatase"/>
</dbReference>
<dbReference type="PANTHER" id="PTHR42834">
    <property type="entry name" value="ENDONUCLEASE/EXONUCLEASE/PHOSPHATASE FAMILY PROTEIN (AFU_ORTHOLOGUE AFUA_3G09210)"/>
    <property type="match status" value="1"/>
</dbReference>
<dbReference type="SUPFAM" id="SSF56219">
    <property type="entry name" value="DNase I-like"/>
    <property type="match status" value="1"/>
</dbReference>
<dbReference type="InterPro" id="IPR036691">
    <property type="entry name" value="Endo/exonu/phosph_ase_sf"/>
</dbReference>
<comment type="caution">
    <text evidence="2">The sequence shown here is derived from an EMBL/GenBank/DDBJ whole genome shotgun (WGS) entry which is preliminary data.</text>
</comment>
<accession>A0A5J4IVF3</accession>
<dbReference type="Proteomes" id="UP000326509">
    <property type="component" value="Unassembled WGS sequence"/>
</dbReference>
<protein>
    <submittedName>
        <fullName evidence="2">Endonuclease</fullName>
    </submittedName>
</protein>